<feature type="transmembrane region" description="Helical" evidence="1">
    <location>
        <begin position="356"/>
        <end position="374"/>
    </location>
</feature>
<dbReference type="RefSeq" id="WP_105530850.1">
    <property type="nucleotide sequence ID" value="NZ_PUGF01000004.1"/>
</dbReference>
<feature type="transmembrane region" description="Helical" evidence="1">
    <location>
        <begin position="165"/>
        <end position="184"/>
    </location>
</feature>
<feature type="transmembrane region" description="Helical" evidence="1">
    <location>
        <begin position="287"/>
        <end position="308"/>
    </location>
</feature>
<name>A0A2S9H1Z3_9BURK</name>
<keyword evidence="3" id="KW-1185">Reference proteome</keyword>
<dbReference type="Proteomes" id="UP000237839">
    <property type="component" value="Unassembled WGS sequence"/>
</dbReference>
<feature type="transmembrane region" description="Helical" evidence="1">
    <location>
        <begin position="115"/>
        <end position="136"/>
    </location>
</feature>
<evidence type="ECO:0000256" key="1">
    <source>
        <dbReference type="SAM" id="Phobius"/>
    </source>
</evidence>
<evidence type="ECO:0000313" key="3">
    <source>
        <dbReference type="Proteomes" id="UP000237839"/>
    </source>
</evidence>
<feature type="transmembrane region" description="Helical" evidence="1">
    <location>
        <begin position="225"/>
        <end position="247"/>
    </location>
</feature>
<sequence length="583" mass="64496">MIKKIIAYPKNIRNRLFEMSIPASNEPMQSNLCPTILFSLTIFFYILYQLAMQPGWVLGGEMWAEMATNYFPNANSPSYLQKLFSTDSGYIPAPQRLIAFVGNQLNLPAASVPYFYTWSAIIFTAMMVGTFCLAQFRILVKSDLLRFLTAISILMVADFETRTFINFTYFSAFFVAIVTALALVDDSEDIPWWAWFVPILMVSKPAVLAALPAMILVAMVSKSRFRWITIIVVALCIGQILQMVTSAQTGMMPFRINEITFASKVIASFRYFLGFLGGYVIGQTPQLTTYFLMLAGLFVVSVSGFAIFNRKSKAGALIIIGLSLLFFNVLLNAFALSDLWNLDMTRLDGIPVYRHIVVGFSGCIMVASGLFSALTHQKTSKPSGHFRKNLGALLFFVWFTGSGWLSFAGKISREPRSPTINNSQWQNMAVAIDSGISPVCVPIDPWWKGTSWMYQRNCSVLKPAPAWEDGLVLISNPLFFDLTPPSAISDKTLIAAAILVKPFSTQKAFIEVQMLIKLVDGNVMYYAGARNLNSSGGLLLLTGKESIAIKNISSVRLIFNVPVEIALAANDPTGVPGIAWMGN</sequence>
<keyword evidence="1" id="KW-0812">Transmembrane</keyword>
<dbReference type="OrthoDB" id="9204495at2"/>
<organism evidence="2 3">
    <name type="scientific">Solimicrobium silvestre</name>
    <dbReference type="NCBI Taxonomy" id="2099400"/>
    <lineage>
        <taxon>Bacteria</taxon>
        <taxon>Pseudomonadati</taxon>
        <taxon>Pseudomonadota</taxon>
        <taxon>Betaproteobacteria</taxon>
        <taxon>Burkholderiales</taxon>
        <taxon>Oxalobacteraceae</taxon>
        <taxon>Solimicrobium</taxon>
    </lineage>
</organism>
<protein>
    <submittedName>
        <fullName evidence="2">Uncharacterized protein</fullName>
    </submittedName>
</protein>
<dbReference type="EMBL" id="PUGF01000004">
    <property type="protein sequence ID" value="PRC93977.1"/>
    <property type="molecule type" value="Genomic_DNA"/>
</dbReference>
<gene>
    <name evidence="2" type="ORF">S2091_1150</name>
</gene>
<comment type="caution">
    <text evidence="2">The sequence shown here is derived from an EMBL/GenBank/DDBJ whole genome shotgun (WGS) entry which is preliminary data.</text>
</comment>
<keyword evidence="1" id="KW-0472">Membrane</keyword>
<keyword evidence="1" id="KW-1133">Transmembrane helix</keyword>
<feature type="transmembrane region" description="Helical" evidence="1">
    <location>
        <begin position="386"/>
        <end position="407"/>
    </location>
</feature>
<feature type="transmembrane region" description="Helical" evidence="1">
    <location>
        <begin position="315"/>
        <end position="336"/>
    </location>
</feature>
<reference evidence="2 3" key="1">
    <citation type="submission" date="2018-02" db="EMBL/GenBank/DDBJ databases">
        <title>Solimicrobium silvestre gen. nov., sp. nov., isolated from alpine forest soil.</title>
        <authorList>
            <person name="Margesin R."/>
            <person name="Albuquerque L."/>
            <person name="Zhang D.-C."/>
            <person name="Froufe H.J.C."/>
            <person name="Severino R."/>
            <person name="Roxo I."/>
            <person name="Egas C."/>
            <person name="Da Costa M.S."/>
        </authorList>
    </citation>
    <scope>NUCLEOTIDE SEQUENCE [LARGE SCALE GENOMIC DNA]</scope>
    <source>
        <strain evidence="2 3">S20-91</strain>
    </source>
</reference>
<accession>A0A2S9H1Z3</accession>
<dbReference type="AlphaFoldDB" id="A0A2S9H1Z3"/>
<proteinExistence type="predicted"/>
<feature type="transmembrane region" description="Helical" evidence="1">
    <location>
        <begin position="196"/>
        <end position="219"/>
    </location>
</feature>
<evidence type="ECO:0000313" key="2">
    <source>
        <dbReference type="EMBL" id="PRC93977.1"/>
    </source>
</evidence>
<feature type="transmembrane region" description="Helical" evidence="1">
    <location>
        <begin position="32"/>
        <end position="51"/>
    </location>
</feature>